<accession>A0AAW1W2V5</accession>
<evidence type="ECO:0000313" key="3">
    <source>
        <dbReference type="Proteomes" id="UP001457282"/>
    </source>
</evidence>
<evidence type="ECO:0000256" key="1">
    <source>
        <dbReference type="SAM" id="MobiDB-lite"/>
    </source>
</evidence>
<proteinExistence type="predicted"/>
<evidence type="ECO:0000313" key="2">
    <source>
        <dbReference type="EMBL" id="KAK9914505.1"/>
    </source>
</evidence>
<keyword evidence="3" id="KW-1185">Reference proteome</keyword>
<dbReference type="Proteomes" id="UP001457282">
    <property type="component" value="Unassembled WGS sequence"/>
</dbReference>
<sequence length="120" mass="13503">MRAEDRKKYRNSKGRKEPSSPWFVSVDAQASTVASARPTRCRRRKAQPWASLETSKPSHARKLPSHRFIAASKDAPPSIPHLPVPSHNCRRHQAQMTMPIQHPRALPVPLSIPAKAQPHL</sequence>
<protein>
    <submittedName>
        <fullName evidence="2">Uncharacterized protein</fullName>
    </submittedName>
</protein>
<reference evidence="2 3" key="1">
    <citation type="journal article" date="2023" name="G3 (Bethesda)">
        <title>A chromosome-length genome assembly and annotation of blackberry (Rubus argutus, cv. 'Hillquist').</title>
        <authorList>
            <person name="Bruna T."/>
            <person name="Aryal R."/>
            <person name="Dudchenko O."/>
            <person name="Sargent D.J."/>
            <person name="Mead D."/>
            <person name="Buti M."/>
            <person name="Cavallini A."/>
            <person name="Hytonen T."/>
            <person name="Andres J."/>
            <person name="Pham M."/>
            <person name="Weisz D."/>
            <person name="Mascagni F."/>
            <person name="Usai G."/>
            <person name="Natali L."/>
            <person name="Bassil N."/>
            <person name="Fernandez G.E."/>
            <person name="Lomsadze A."/>
            <person name="Armour M."/>
            <person name="Olukolu B."/>
            <person name="Poorten T."/>
            <person name="Britton C."/>
            <person name="Davik J."/>
            <person name="Ashrafi H."/>
            <person name="Aiden E.L."/>
            <person name="Borodovsky M."/>
            <person name="Worthington M."/>
        </authorList>
    </citation>
    <scope>NUCLEOTIDE SEQUENCE [LARGE SCALE GENOMIC DNA]</scope>
    <source>
        <strain evidence="2">PI 553951</strain>
    </source>
</reference>
<organism evidence="2 3">
    <name type="scientific">Rubus argutus</name>
    <name type="common">Southern blackberry</name>
    <dbReference type="NCBI Taxonomy" id="59490"/>
    <lineage>
        <taxon>Eukaryota</taxon>
        <taxon>Viridiplantae</taxon>
        <taxon>Streptophyta</taxon>
        <taxon>Embryophyta</taxon>
        <taxon>Tracheophyta</taxon>
        <taxon>Spermatophyta</taxon>
        <taxon>Magnoliopsida</taxon>
        <taxon>eudicotyledons</taxon>
        <taxon>Gunneridae</taxon>
        <taxon>Pentapetalae</taxon>
        <taxon>rosids</taxon>
        <taxon>fabids</taxon>
        <taxon>Rosales</taxon>
        <taxon>Rosaceae</taxon>
        <taxon>Rosoideae</taxon>
        <taxon>Rosoideae incertae sedis</taxon>
        <taxon>Rubus</taxon>
    </lineage>
</organism>
<feature type="region of interest" description="Disordered" evidence="1">
    <location>
        <begin position="1"/>
        <end position="63"/>
    </location>
</feature>
<comment type="caution">
    <text evidence="2">The sequence shown here is derived from an EMBL/GenBank/DDBJ whole genome shotgun (WGS) entry which is preliminary data.</text>
</comment>
<gene>
    <name evidence="2" type="ORF">M0R45_038280</name>
</gene>
<dbReference type="AlphaFoldDB" id="A0AAW1W2V5"/>
<dbReference type="EMBL" id="JBEDUW010000007">
    <property type="protein sequence ID" value="KAK9914505.1"/>
    <property type="molecule type" value="Genomic_DNA"/>
</dbReference>
<name>A0AAW1W2V5_RUBAR</name>